<evidence type="ECO:0000256" key="6">
    <source>
        <dbReference type="PROSITE-ProRule" id="PRU00169"/>
    </source>
</evidence>
<dbReference type="AlphaFoldDB" id="A0A7W6DDH0"/>
<dbReference type="Pfam" id="PF00072">
    <property type="entry name" value="Response_reg"/>
    <property type="match status" value="1"/>
</dbReference>
<feature type="domain" description="Response regulatory" evidence="10">
    <location>
        <begin position="634"/>
        <end position="750"/>
    </location>
</feature>
<dbReference type="InterPro" id="IPR036890">
    <property type="entry name" value="HATPase_C_sf"/>
</dbReference>
<dbReference type="InterPro" id="IPR036097">
    <property type="entry name" value="HisK_dim/P_sf"/>
</dbReference>
<dbReference type="GO" id="GO:0005886">
    <property type="term" value="C:plasma membrane"/>
    <property type="evidence" value="ECO:0007669"/>
    <property type="project" value="TreeGrafter"/>
</dbReference>
<dbReference type="SUPFAM" id="SSF55874">
    <property type="entry name" value="ATPase domain of HSP90 chaperone/DNA topoisomerase II/histidine kinase"/>
    <property type="match status" value="1"/>
</dbReference>
<dbReference type="PROSITE" id="PS50112">
    <property type="entry name" value="PAS"/>
    <property type="match status" value="1"/>
</dbReference>
<dbReference type="Proteomes" id="UP000552757">
    <property type="component" value="Unassembled WGS sequence"/>
</dbReference>
<dbReference type="PROSITE" id="PS50109">
    <property type="entry name" value="HIS_KIN"/>
    <property type="match status" value="1"/>
</dbReference>
<dbReference type="SMART" id="SM00387">
    <property type="entry name" value="HATPase_c"/>
    <property type="match status" value="1"/>
</dbReference>
<dbReference type="PANTHER" id="PTHR43047">
    <property type="entry name" value="TWO-COMPONENT HISTIDINE PROTEIN KINASE"/>
    <property type="match status" value="1"/>
</dbReference>
<dbReference type="Gene3D" id="3.40.50.2300">
    <property type="match status" value="1"/>
</dbReference>
<dbReference type="CDD" id="cd00156">
    <property type="entry name" value="REC"/>
    <property type="match status" value="1"/>
</dbReference>
<dbReference type="Pfam" id="PF00512">
    <property type="entry name" value="HisKA"/>
    <property type="match status" value="1"/>
</dbReference>
<dbReference type="NCBIfam" id="NF041832">
    <property type="entry name" value="near_NosP_CTERM"/>
    <property type="match status" value="1"/>
</dbReference>
<keyword evidence="5 12" id="KW-0418">Kinase</keyword>
<dbReference type="InterPro" id="IPR035965">
    <property type="entry name" value="PAS-like_dom_sf"/>
</dbReference>
<name>A0A7W6DDH0_9SPHN</name>
<evidence type="ECO:0000256" key="3">
    <source>
        <dbReference type="ARBA" id="ARBA00022553"/>
    </source>
</evidence>
<dbReference type="SMART" id="SM00388">
    <property type="entry name" value="HisKA"/>
    <property type="match status" value="1"/>
</dbReference>
<dbReference type="Gene3D" id="1.10.287.130">
    <property type="match status" value="1"/>
</dbReference>
<evidence type="ECO:0000256" key="2">
    <source>
        <dbReference type="ARBA" id="ARBA00012438"/>
    </source>
</evidence>
<dbReference type="Gene3D" id="3.30.450.20">
    <property type="entry name" value="PAS domain"/>
    <property type="match status" value="2"/>
</dbReference>
<evidence type="ECO:0000256" key="4">
    <source>
        <dbReference type="ARBA" id="ARBA00022679"/>
    </source>
</evidence>
<gene>
    <name evidence="12" type="ORF">GGR44_000878</name>
</gene>
<dbReference type="PROSITE" id="PS50110">
    <property type="entry name" value="RESPONSE_REGULATORY"/>
    <property type="match status" value="1"/>
</dbReference>
<protein>
    <recommendedName>
        <fullName evidence="2">histidine kinase</fullName>
        <ecNumber evidence="2">2.7.13.3</ecNumber>
    </recommendedName>
</protein>
<feature type="coiled-coil region" evidence="7">
    <location>
        <begin position="334"/>
        <end position="368"/>
    </location>
</feature>
<dbReference type="InterPro" id="IPR004358">
    <property type="entry name" value="Sig_transdc_His_kin-like_C"/>
</dbReference>
<keyword evidence="13" id="KW-1185">Reference proteome</keyword>
<dbReference type="EMBL" id="JACIEB010000002">
    <property type="protein sequence ID" value="MBB3981231.1"/>
    <property type="molecule type" value="Genomic_DNA"/>
</dbReference>
<comment type="catalytic activity">
    <reaction evidence="1">
        <text>ATP + protein L-histidine = ADP + protein N-phospho-L-histidine.</text>
        <dbReference type="EC" id="2.7.13.3"/>
    </reaction>
</comment>
<dbReference type="SUPFAM" id="SSF47384">
    <property type="entry name" value="Homodimeric domain of signal transducing histidine kinase"/>
    <property type="match status" value="1"/>
</dbReference>
<dbReference type="InterPro" id="IPR003594">
    <property type="entry name" value="HATPase_dom"/>
</dbReference>
<dbReference type="SMART" id="SM00448">
    <property type="entry name" value="REC"/>
    <property type="match status" value="1"/>
</dbReference>
<reference evidence="12 13" key="1">
    <citation type="submission" date="2020-08" db="EMBL/GenBank/DDBJ databases">
        <title>Genomic Encyclopedia of Type Strains, Phase IV (KMG-IV): sequencing the most valuable type-strain genomes for metagenomic binning, comparative biology and taxonomic classification.</title>
        <authorList>
            <person name="Goeker M."/>
        </authorList>
    </citation>
    <scope>NUCLEOTIDE SEQUENCE [LARGE SCALE GENOMIC DNA]</scope>
    <source>
        <strain evidence="12 13">DSM 29348</strain>
    </source>
</reference>
<dbReference type="CDD" id="cd00082">
    <property type="entry name" value="HisKA"/>
    <property type="match status" value="1"/>
</dbReference>
<evidence type="ECO:0000259" key="10">
    <source>
        <dbReference type="PROSITE" id="PS50110"/>
    </source>
</evidence>
<keyword evidence="4" id="KW-0808">Transferase</keyword>
<dbReference type="PANTHER" id="PTHR43047:SF9">
    <property type="entry name" value="HISTIDINE KINASE"/>
    <property type="match status" value="1"/>
</dbReference>
<dbReference type="InterPro" id="IPR011006">
    <property type="entry name" value="CheY-like_superfamily"/>
</dbReference>
<dbReference type="GO" id="GO:0009927">
    <property type="term" value="F:histidine phosphotransfer kinase activity"/>
    <property type="evidence" value="ECO:0007669"/>
    <property type="project" value="TreeGrafter"/>
</dbReference>
<dbReference type="InterPro" id="IPR003661">
    <property type="entry name" value="HisK_dim/P_dom"/>
</dbReference>
<evidence type="ECO:0000256" key="5">
    <source>
        <dbReference type="ARBA" id="ARBA00022777"/>
    </source>
</evidence>
<dbReference type="Pfam" id="PF12860">
    <property type="entry name" value="PAS_7"/>
    <property type="match status" value="2"/>
</dbReference>
<evidence type="ECO:0000256" key="1">
    <source>
        <dbReference type="ARBA" id="ARBA00000085"/>
    </source>
</evidence>
<feature type="domain" description="Histidine kinase" evidence="9">
    <location>
        <begin position="403"/>
        <end position="612"/>
    </location>
</feature>
<keyword evidence="3 6" id="KW-0597">Phosphoprotein</keyword>
<feature type="region of interest" description="Disordered" evidence="8">
    <location>
        <begin position="604"/>
        <end position="627"/>
    </location>
</feature>
<dbReference type="Pfam" id="PF02518">
    <property type="entry name" value="HATPase_c"/>
    <property type="match status" value="1"/>
</dbReference>
<organism evidence="12 13">
    <name type="scientific">Sphingobium fontiphilum</name>
    <dbReference type="NCBI Taxonomy" id="944425"/>
    <lineage>
        <taxon>Bacteria</taxon>
        <taxon>Pseudomonadati</taxon>
        <taxon>Pseudomonadota</taxon>
        <taxon>Alphaproteobacteria</taxon>
        <taxon>Sphingomonadales</taxon>
        <taxon>Sphingomonadaceae</taxon>
        <taxon>Sphingobium</taxon>
    </lineage>
</organism>
<dbReference type="SUPFAM" id="SSF55785">
    <property type="entry name" value="PYP-like sensor domain (PAS domain)"/>
    <property type="match status" value="2"/>
</dbReference>
<dbReference type="SUPFAM" id="SSF52172">
    <property type="entry name" value="CheY-like"/>
    <property type="match status" value="1"/>
</dbReference>
<sequence length="751" mass="82784">MSGKARLAPEDLDPEKESLREEVRKLRKINAALMDRVERSSDMAGNAFAMFETAISLESKVRKRTVELEDALSRLATANADLAKAHAAADAMRMRLRDAIDSINEGFVLFDAEDKLVLFNEAYLGFWPEIADQVEEGMAFDAIAKLAAAQHRPPGSIVGPDRWVSDRLARHSVASGGHVQALADGRWVQVNELRTSEGGIVGIYTDITEVKAEDARNRARELAERNIVLQATLDNLSEGVCLFDAEGRLAAWNDALQRLLGLPADWGQGVSTHADLIAWCRGELGMQDDGCLDWRGDRRLGERIQRRVNIDSRCFEVRSNAMERGGQVIGFTDITDMLRAQASLQETAETLERRVAERTAELVEVNSRLEGEVAERRQVEAQLLEAKTVAERANLSKTSFLAAASHDLLQPLNAARLFVAALADRRLALPTRALVNQTSTALDSVEDLLEALLEISRLDAGAIQPEISNFLLDQLIETLRVEFAPMARSAGLELVVESGPAWVRSDIRLLRRILQNFVSNAVRYTQRGSVRVRCAVGSSHVRVSVSDTGPGIAPDNQLLIFEEFRRFDTRQGGKGLGLAIVKRASDMLRHPILLESMPGRGSTFSIDVPRGEPVQQDGGPTDSAGRDRSMRGLSVLVIDNERSIQSGMRTLLEGWGCRVTVTASYDEATANFPREKAPDVVLVDYHLNNGETGDETIDRLAVHFGMAVRAIMISADRGEELKARLDERGIPLLNKPVKPAQLRALLRTMTD</sequence>
<evidence type="ECO:0000259" key="9">
    <source>
        <dbReference type="PROSITE" id="PS50109"/>
    </source>
</evidence>
<feature type="domain" description="PAS" evidence="11">
    <location>
        <begin position="225"/>
        <end position="265"/>
    </location>
</feature>
<dbReference type="InterPro" id="IPR000014">
    <property type="entry name" value="PAS"/>
</dbReference>
<dbReference type="FunFam" id="3.30.565.10:FF:000049">
    <property type="entry name" value="Two-component sensor histidine kinase"/>
    <property type="match status" value="1"/>
</dbReference>
<dbReference type="PRINTS" id="PR00344">
    <property type="entry name" value="BCTRLSENSOR"/>
</dbReference>
<dbReference type="Gene3D" id="3.30.565.10">
    <property type="entry name" value="Histidine kinase-like ATPase, C-terminal domain"/>
    <property type="match status" value="1"/>
</dbReference>
<keyword evidence="7" id="KW-0175">Coiled coil</keyword>
<dbReference type="EC" id="2.7.13.3" evidence="2"/>
<evidence type="ECO:0000259" key="11">
    <source>
        <dbReference type="PROSITE" id="PS50112"/>
    </source>
</evidence>
<dbReference type="GO" id="GO:0000155">
    <property type="term" value="F:phosphorelay sensor kinase activity"/>
    <property type="evidence" value="ECO:0007669"/>
    <property type="project" value="InterPro"/>
</dbReference>
<comment type="caution">
    <text evidence="12">The sequence shown here is derived from an EMBL/GenBank/DDBJ whole genome shotgun (WGS) entry which is preliminary data.</text>
</comment>
<dbReference type="InterPro" id="IPR005467">
    <property type="entry name" value="His_kinase_dom"/>
</dbReference>
<dbReference type="InterPro" id="IPR001789">
    <property type="entry name" value="Sig_transdc_resp-reg_receiver"/>
</dbReference>
<accession>A0A7W6DDH0</accession>
<evidence type="ECO:0000313" key="13">
    <source>
        <dbReference type="Proteomes" id="UP000552757"/>
    </source>
</evidence>
<dbReference type="RefSeq" id="WP_183954261.1">
    <property type="nucleotide sequence ID" value="NZ_JACIEB010000002.1"/>
</dbReference>
<evidence type="ECO:0000256" key="7">
    <source>
        <dbReference type="SAM" id="Coils"/>
    </source>
</evidence>
<evidence type="ECO:0000313" key="12">
    <source>
        <dbReference type="EMBL" id="MBB3981231.1"/>
    </source>
</evidence>
<evidence type="ECO:0000256" key="8">
    <source>
        <dbReference type="SAM" id="MobiDB-lite"/>
    </source>
</evidence>
<feature type="modified residue" description="4-aspartylphosphate" evidence="6">
    <location>
        <position position="684"/>
    </location>
</feature>
<proteinExistence type="predicted"/>